<keyword evidence="6" id="KW-0663">Pyridoxal phosphate</keyword>
<dbReference type="InterPro" id="IPR015421">
    <property type="entry name" value="PyrdxlP-dep_Trfase_major"/>
</dbReference>
<name>A0A1M6G597_9FIRM</name>
<evidence type="ECO:0000256" key="7">
    <source>
        <dbReference type="ARBA" id="ARBA00023239"/>
    </source>
</evidence>
<evidence type="ECO:0000256" key="9">
    <source>
        <dbReference type="ARBA" id="ARBA00048531"/>
    </source>
</evidence>
<dbReference type="Proteomes" id="UP000184536">
    <property type="component" value="Unassembled WGS sequence"/>
</dbReference>
<comment type="function">
    <text evidence="2">Decarboxylates L-threonine-O-3-phosphate to yield (R)-1-amino-2-propanol O-2-phosphate, the precursor for the linkage between the nucleotide loop and the corrin ring in cobalamin.</text>
</comment>
<accession>A0A1M6G597</accession>
<dbReference type="RefSeq" id="WP_190014239.1">
    <property type="nucleotide sequence ID" value="NZ_FQZV01000013.1"/>
</dbReference>
<comment type="cofactor">
    <cofactor evidence="1">
        <name>pyridoxal 5'-phosphate</name>
        <dbReference type="ChEBI" id="CHEBI:597326"/>
    </cofactor>
</comment>
<dbReference type="InterPro" id="IPR005860">
    <property type="entry name" value="CobD"/>
</dbReference>
<dbReference type="UniPathway" id="UPA00148"/>
<dbReference type="InterPro" id="IPR015424">
    <property type="entry name" value="PyrdxlP-dep_Trfase"/>
</dbReference>
<evidence type="ECO:0000313" key="11">
    <source>
        <dbReference type="EMBL" id="SHJ05112.1"/>
    </source>
</evidence>
<evidence type="ECO:0000256" key="8">
    <source>
        <dbReference type="ARBA" id="ARBA00029996"/>
    </source>
</evidence>
<dbReference type="Gene3D" id="3.40.640.10">
    <property type="entry name" value="Type I PLP-dependent aspartate aminotransferase-like (Major domain)"/>
    <property type="match status" value="1"/>
</dbReference>
<dbReference type="SUPFAM" id="SSF53383">
    <property type="entry name" value="PLP-dependent transferases"/>
    <property type="match status" value="1"/>
</dbReference>
<dbReference type="Gene3D" id="3.90.1150.10">
    <property type="entry name" value="Aspartate Aminotransferase, domain 1"/>
    <property type="match status" value="1"/>
</dbReference>
<proteinExistence type="predicted"/>
<evidence type="ECO:0000256" key="6">
    <source>
        <dbReference type="ARBA" id="ARBA00022898"/>
    </source>
</evidence>
<feature type="domain" description="Aminotransferase class I/classII large" evidence="10">
    <location>
        <begin position="23"/>
        <end position="353"/>
    </location>
</feature>
<dbReference type="Pfam" id="PF00155">
    <property type="entry name" value="Aminotran_1_2"/>
    <property type="match status" value="1"/>
</dbReference>
<keyword evidence="7" id="KW-0456">Lyase</keyword>
<dbReference type="GO" id="GO:0048472">
    <property type="term" value="F:threonine-phosphate decarboxylase activity"/>
    <property type="evidence" value="ECO:0007669"/>
    <property type="project" value="UniProtKB-EC"/>
</dbReference>
<dbReference type="CDD" id="cd00609">
    <property type="entry name" value="AAT_like"/>
    <property type="match status" value="1"/>
</dbReference>
<evidence type="ECO:0000256" key="3">
    <source>
        <dbReference type="ARBA" id="ARBA00004953"/>
    </source>
</evidence>
<evidence type="ECO:0000313" key="12">
    <source>
        <dbReference type="Proteomes" id="UP000184536"/>
    </source>
</evidence>
<dbReference type="GO" id="GO:0009236">
    <property type="term" value="P:cobalamin biosynthetic process"/>
    <property type="evidence" value="ECO:0007669"/>
    <property type="project" value="UniProtKB-UniPathway"/>
</dbReference>
<dbReference type="STRING" id="1121919.SAMN02745975_01176"/>
<organism evidence="11 12">
    <name type="scientific">Geosporobacter subterraneus DSM 17957</name>
    <dbReference type="NCBI Taxonomy" id="1121919"/>
    <lineage>
        <taxon>Bacteria</taxon>
        <taxon>Bacillati</taxon>
        <taxon>Bacillota</taxon>
        <taxon>Clostridia</taxon>
        <taxon>Peptostreptococcales</taxon>
        <taxon>Thermotaleaceae</taxon>
        <taxon>Geosporobacter</taxon>
    </lineage>
</organism>
<keyword evidence="5" id="KW-0169">Cobalamin biosynthesis</keyword>
<dbReference type="PANTHER" id="PTHR42885">
    <property type="entry name" value="HISTIDINOL-PHOSPHATE AMINOTRANSFERASE-RELATED"/>
    <property type="match status" value="1"/>
</dbReference>
<evidence type="ECO:0000256" key="4">
    <source>
        <dbReference type="ARBA" id="ARBA00012285"/>
    </source>
</evidence>
<evidence type="ECO:0000256" key="2">
    <source>
        <dbReference type="ARBA" id="ARBA00003444"/>
    </source>
</evidence>
<dbReference type="GO" id="GO:0030170">
    <property type="term" value="F:pyridoxal phosphate binding"/>
    <property type="evidence" value="ECO:0007669"/>
    <property type="project" value="InterPro"/>
</dbReference>
<comment type="pathway">
    <text evidence="3">Cofactor biosynthesis; adenosylcobalamin biosynthesis.</text>
</comment>
<dbReference type="EMBL" id="FQZV01000013">
    <property type="protein sequence ID" value="SHJ05112.1"/>
    <property type="molecule type" value="Genomic_DNA"/>
</dbReference>
<dbReference type="NCBIfam" id="TIGR01140">
    <property type="entry name" value="L_thr_O3P_dcar"/>
    <property type="match status" value="1"/>
</dbReference>
<dbReference type="PANTHER" id="PTHR42885:SF1">
    <property type="entry name" value="THREONINE-PHOSPHATE DECARBOXYLASE"/>
    <property type="match status" value="1"/>
</dbReference>
<dbReference type="EC" id="4.1.1.81" evidence="4"/>
<dbReference type="InterPro" id="IPR004839">
    <property type="entry name" value="Aminotransferase_I/II_large"/>
</dbReference>
<comment type="catalytic activity">
    <reaction evidence="9">
        <text>O-phospho-L-threonine + H(+) = (R)-1-aminopropan-2-yl phosphate + CO2</text>
        <dbReference type="Rhea" id="RHEA:11492"/>
        <dbReference type="ChEBI" id="CHEBI:15378"/>
        <dbReference type="ChEBI" id="CHEBI:16526"/>
        <dbReference type="ChEBI" id="CHEBI:58563"/>
        <dbReference type="ChEBI" id="CHEBI:58675"/>
        <dbReference type="EC" id="4.1.1.81"/>
    </reaction>
</comment>
<sequence>MKVAKHGGNIYEAAMERGIAIEEILDFSANINPLGIPNSLKEALIQNIHSIERYPDPDYKALVGAIAAYHGVNEQWITVGNGATEIIFALAASLNSKNSLILAPTFAEYERALLKAGSEVHYYYLKEDNDFQIDEGFKKMLNPEIDLVVLCNPNNPTGQFLNRQKMMEILQQCRVFGIRLVVDEAFMDFVEAGEEESMIACMEEYNHLYVIRALTKFFSIPGLRLGYAVASNENILRRIRDNREPWSINSLAALAGEVVLKDQAYIRETKDWLHKEKNKFYEELNAIEGIKAYKPEANYIFFSYNKDERCLKEALLTKKILIRSCGNYKNLTNRFYRIAIKDRSSNEKLIEALKEVIYES</sequence>
<protein>
    <recommendedName>
        <fullName evidence="4">threonine-phosphate decarboxylase</fullName>
        <ecNumber evidence="4">4.1.1.81</ecNumber>
    </recommendedName>
    <alternativeName>
        <fullName evidence="8">L-threonine-O-3-phosphate decarboxylase</fullName>
    </alternativeName>
</protein>
<evidence type="ECO:0000259" key="10">
    <source>
        <dbReference type="Pfam" id="PF00155"/>
    </source>
</evidence>
<dbReference type="AlphaFoldDB" id="A0A1M6G597"/>
<dbReference type="InterPro" id="IPR015422">
    <property type="entry name" value="PyrdxlP-dep_Trfase_small"/>
</dbReference>
<gene>
    <name evidence="11" type="ORF">SAMN02745975_01176</name>
</gene>
<reference evidence="12" key="1">
    <citation type="submission" date="2016-11" db="EMBL/GenBank/DDBJ databases">
        <authorList>
            <person name="Varghese N."/>
            <person name="Submissions S."/>
        </authorList>
    </citation>
    <scope>NUCLEOTIDE SEQUENCE [LARGE SCALE GENOMIC DNA]</scope>
    <source>
        <strain evidence="12">DSM 17957</strain>
    </source>
</reference>
<keyword evidence="12" id="KW-1185">Reference proteome</keyword>
<evidence type="ECO:0000256" key="1">
    <source>
        <dbReference type="ARBA" id="ARBA00001933"/>
    </source>
</evidence>
<evidence type="ECO:0000256" key="5">
    <source>
        <dbReference type="ARBA" id="ARBA00022573"/>
    </source>
</evidence>